<dbReference type="Proteomes" id="UP000051497">
    <property type="component" value="Unassembled WGS sequence"/>
</dbReference>
<evidence type="ECO:0000256" key="2">
    <source>
        <dbReference type="ARBA" id="ARBA00022475"/>
    </source>
</evidence>
<organism evidence="7">
    <name type="scientific">Candidatus Berkiella aquae</name>
    <dbReference type="NCBI Taxonomy" id="295108"/>
    <lineage>
        <taxon>Bacteria</taxon>
        <taxon>Pseudomonadati</taxon>
        <taxon>Pseudomonadota</taxon>
        <taxon>Gammaproteobacteria</taxon>
        <taxon>Candidatus Berkiellales</taxon>
        <taxon>Candidatus Berkiellaceae</taxon>
        <taxon>Candidatus Berkiella</taxon>
    </lineage>
</organism>
<gene>
    <name evidence="8" type="ORF">HT99x_005265</name>
    <name evidence="7" type="ORF">HT99x_02748</name>
</gene>
<evidence type="ECO:0000256" key="5">
    <source>
        <dbReference type="ARBA" id="ARBA00023136"/>
    </source>
</evidence>
<feature type="transmembrane region" description="Helical" evidence="6">
    <location>
        <begin position="75"/>
        <end position="93"/>
    </location>
</feature>
<dbReference type="PANTHER" id="PTHR39087">
    <property type="entry name" value="UPF0104 MEMBRANE PROTEIN MJ1595"/>
    <property type="match status" value="1"/>
</dbReference>
<evidence type="ECO:0000313" key="9">
    <source>
        <dbReference type="Proteomes" id="UP000051497"/>
    </source>
</evidence>
<dbReference type="EMBL" id="LKAJ02000001">
    <property type="protein sequence ID" value="MCS5710830.1"/>
    <property type="molecule type" value="Genomic_DNA"/>
</dbReference>
<evidence type="ECO:0000313" key="7">
    <source>
        <dbReference type="EMBL" id="KRG19769.1"/>
    </source>
</evidence>
<keyword evidence="9" id="KW-1185">Reference proteome</keyword>
<feature type="transmembrane region" description="Helical" evidence="6">
    <location>
        <begin position="9"/>
        <end position="26"/>
    </location>
</feature>
<dbReference type="OrthoDB" id="5242769at2"/>
<evidence type="ECO:0000256" key="1">
    <source>
        <dbReference type="ARBA" id="ARBA00004651"/>
    </source>
</evidence>
<dbReference type="EMBL" id="LKAJ01000015">
    <property type="protein sequence ID" value="KRG19769.1"/>
    <property type="molecule type" value="Genomic_DNA"/>
</dbReference>
<evidence type="ECO:0000256" key="6">
    <source>
        <dbReference type="SAM" id="Phobius"/>
    </source>
</evidence>
<keyword evidence="4 6" id="KW-1133">Transmembrane helix</keyword>
<proteinExistence type="predicted"/>
<keyword evidence="5 6" id="KW-0472">Membrane</keyword>
<feature type="transmembrane region" description="Helical" evidence="6">
    <location>
        <begin position="223"/>
        <end position="241"/>
    </location>
</feature>
<dbReference type="RefSeq" id="WP_075067342.1">
    <property type="nucleotide sequence ID" value="NZ_LKAJ02000001.1"/>
</dbReference>
<dbReference type="Pfam" id="PF03706">
    <property type="entry name" value="LPG_synthase_TM"/>
    <property type="match status" value="1"/>
</dbReference>
<feature type="transmembrane region" description="Helical" evidence="6">
    <location>
        <begin position="38"/>
        <end position="63"/>
    </location>
</feature>
<sequence length="315" mass="35346">MRKTVIKILGYTTLALIICALFYHHQTDILAVFAHVKWSYVGVLSVIHIPMIALGGLSFKFLCSHYQIYLRWTEWAGLSFIANFLNQLLPYRLGMGFRYIYMRQHFQMSNAQFIYVMLVYFIFTIIFCAFFALIGWLFSDLPSSFNLLFYITCAIGLGFAGFIIWLKLSSIKTSQSIGESLKALQDLLSDPKIFLYSALSLIGVNILTAILFYICLMAIHAPLPITHCLFLVGILTAAMLFPLTPGNIGVLEALFGTLTQMIYHDFSMGFAAIALYRVSQWIPSIILGSSFSFLLAGSILPSIKNTKIGASKIVN</sequence>
<evidence type="ECO:0000256" key="4">
    <source>
        <dbReference type="ARBA" id="ARBA00022989"/>
    </source>
</evidence>
<evidence type="ECO:0000256" key="3">
    <source>
        <dbReference type="ARBA" id="ARBA00022692"/>
    </source>
</evidence>
<comment type="subcellular location">
    <subcellularLocation>
        <location evidence="1">Cell membrane</location>
        <topology evidence="1">Multi-pass membrane protein</topology>
    </subcellularLocation>
</comment>
<feature type="transmembrane region" description="Helical" evidence="6">
    <location>
        <begin position="193"/>
        <end position="216"/>
    </location>
</feature>
<reference evidence="8" key="3">
    <citation type="submission" date="2021-06" db="EMBL/GenBank/DDBJ databases">
        <title>Genomic Description and Analysis of Intracellular Bacteria, Candidatus Berkiella cookevillensis and Candidatus Berkiella aquae.</title>
        <authorList>
            <person name="Kidane D.T."/>
            <person name="Mehari Y.T."/>
            <person name="Rice F.C."/>
            <person name="Arivett B.A."/>
            <person name="Farone A.L."/>
            <person name="Berk S.G."/>
            <person name="Farone M.B."/>
        </authorList>
    </citation>
    <scope>NUCLEOTIDE SEQUENCE</scope>
    <source>
        <strain evidence="8">HT99</strain>
    </source>
</reference>
<reference evidence="8" key="2">
    <citation type="journal article" date="2016" name="Genome Announc.">
        <title>Draft Genome Sequences of Two Novel Amoeba-Resistant Intranuclear Bacteria, 'Candidatus Berkiella cookevillensis' and 'Candidatus Berkiella aquae'.</title>
        <authorList>
            <person name="Mehari Y.T."/>
            <person name="Arivett B.A."/>
            <person name="Farone A.L."/>
            <person name="Gunderson J.H."/>
            <person name="Farone M.B."/>
        </authorList>
    </citation>
    <scope>NUCLEOTIDE SEQUENCE</scope>
    <source>
        <strain evidence="8">HT99</strain>
    </source>
</reference>
<dbReference type="AlphaFoldDB" id="A0A0Q9YJ95"/>
<dbReference type="InterPro" id="IPR022791">
    <property type="entry name" value="L-PG_synthase/AglD"/>
</dbReference>
<feature type="transmembrane region" description="Helical" evidence="6">
    <location>
        <begin position="113"/>
        <end position="138"/>
    </location>
</feature>
<name>A0A0Q9YJ95_9GAMM</name>
<protein>
    <submittedName>
        <fullName evidence="8">Flippase-like domain-containing protein</fullName>
    </submittedName>
</protein>
<feature type="transmembrane region" description="Helical" evidence="6">
    <location>
        <begin position="285"/>
        <end position="303"/>
    </location>
</feature>
<dbReference type="GO" id="GO:0005886">
    <property type="term" value="C:plasma membrane"/>
    <property type="evidence" value="ECO:0007669"/>
    <property type="project" value="UniProtKB-SubCell"/>
</dbReference>
<keyword evidence="3 6" id="KW-0812">Transmembrane</keyword>
<reference evidence="7" key="1">
    <citation type="submission" date="2015-09" db="EMBL/GenBank/DDBJ databases">
        <title>Draft Genome Sequences of Two Novel Amoeba-resistant Intranuclear Bacteria, Candidatus Berkiella cookevillensis and Candidatus Berkiella aquae.</title>
        <authorList>
            <person name="Mehari Y.T."/>
            <person name="Arivett B.A."/>
            <person name="Farone A.L."/>
            <person name="Gunderson J.H."/>
            <person name="Farone M.B."/>
        </authorList>
    </citation>
    <scope>NUCLEOTIDE SEQUENCE [LARGE SCALE GENOMIC DNA]</scope>
    <source>
        <strain evidence="7">HT99</strain>
    </source>
</reference>
<keyword evidence="2" id="KW-1003">Cell membrane</keyword>
<comment type="caution">
    <text evidence="7">The sequence shown here is derived from an EMBL/GenBank/DDBJ whole genome shotgun (WGS) entry which is preliminary data.</text>
</comment>
<dbReference type="PANTHER" id="PTHR39087:SF2">
    <property type="entry name" value="UPF0104 MEMBRANE PROTEIN MJ1595"/>
    <property type="match status" value="1"/>
</dbReference>
<evidence type="ECO:0000313" key="8">
    <source>
        <dbReference type="EMBL" id="MCS5710830.1"/>
    </source>
</evidence>
<dbReference type="STRING" id="295108.HT99x_02748"/>
<feature type="transmembrane region" description="Helical" evidence="6">
    <location>
        <begin position="145"/>
        <end position="166"/>
    </location>
</feature>
<accession>A0A0Q9YJ95</accession>